<evidence type="ECO:0000313" key="1">
    <source>
        <dbReference type="EMBL" id="KAG8189256.1"/>
    </source>
</evidence>
<proteinExistence type="predicted"/>
<name>A0AAV6V120_9ARAC</name>
<dbReference type="EMBL" id="JAFNEN010000219">
    <property type="protein sequence ID" value="KAG8189256.1"/>
    <property type="molecule type" value="Genomic_DNA"/>
</dbReference>
<sequence length="363" mass="41496">MKEIPKDVIEEMLSNKEIPFQNRIIDWKSFYKKWYRGKFMKRNKVSIESVQAFCANPVTCMKASGCFILTGHSNGEYYGSETLPFSHHHVISISKDSCIKIKCLLEPIVCVERDKVLNKHGDVLSSVKVFGNCFAVSCRDNTVTLWGLQIAKHMEHYLQVTLLKTIIGPQDNLLSSGFWNNKVYCVTHAGKLRVYEASINEWPEETSFKKCLASVREKRPNITAYYLFRDKIILMCSASGKLIVSIDDDNYKAYNLMETLRTLIVSVILQGTTLALGGENGRLYVFYVPTSRSLLDLDFSHPTFVFTLSEASIVSLDILYDYDSPVILASTTETLYIVKWFGKKVKIERTEATSYFENRILIE</sequence>
<comment type="caution">
    <text evidence="1">The sequence shown here is derived from an EMBL/GenBank/DDBJ whole genome shotgun (WGS) entry which is preliminary data.</text>
</comment>
<dbReference type="AlphaFoldDB" id="A0AAV6V120"/>
<dbReference type="Gene3D" id="2.130.10.10">
    <property type="entry name" value="YVTN repeat-like/Quinoprotein amine dehydrogenase"/>
    <property type="match status" value="1"/>
</dbReference>
<evidence type="ECO:0000313" key="2">
    <source>
        <dbReference type="Proteomes" id="UP000827092"/>
    </source>
</evidence>
<gene>
    <name evidence="1" type="ORF">JTE90_013784</name>
</gene>
<accession>A0AAV6V120</accession>
<organism evidence="1 2">
    <name type="scientific">Oedothorax gibbosus</name>
    <dbReference type="NCBI Taxonomy" id="931172"/>
    <lineage>
        <taxon>Eukaryota</taxon>
        <taxon>Metazoa</taxon>
        <taxon>Ecdysozoa</taxon>
        <taxon>Arthropoda</taxon>
        <taxon>Chelicerata</taxon>
        <taxon>Arachnida</taxon>
        <taxon>Araneae</taxon>
        <taxon>Araneomorphae</taxon>
        <taxon>Entelegynae</taxon>
        <taxon>Araneoidea</taxon>
        <taxon>Linyphiidae</taxon>
        <taxon>Erigoninae</taxon>
        <taxon>Oedothorax</taxon>
    </lineage>
</organism>
<protein>
    <submittedName>
        <fullName evidence="1">Uncharacterized protein</fullName>
    </submittedName>
</protein>
<dbReference type="Proteomes" id="UP000827092">
    <property type="component" value="Unassembled WGS sequence"/>
</dbReference>
<keyword evidence="2" id="KW-1185">Reference proteome</keyword>
<dbReference type="InterPro" id="IPR015943">
    <property type="entry name" value="WD40/YVTN_repeat-like_dom_sf"/>
</dbReference>
<dbReference type="SUPFAM" id="SSF50978">
    <property type="entry name" value="WD40 repeat-like"/>
    <property type="match status" value="1"/>
</dbReference>
<dbReference type="InterPro" id="IPR036322">
    <property type="entry name" value="WD40_repeat_dom_sf"/>
</dbReference>
<reference evidence="1 2" key="1">
    <citation type="journal article" date="2022" name="Nat. Ecol. Evol.">
        <title>A masculinizing supergene underlies an exaggerated male reproductive morph in a spider.</title>
        <authorList>
            <person name="Hendrickx F."/>
            <person name="De Corte Z."/>
            <person name="Sonet G."/>
            <person name="Van Belleghem S.M."/>
            <person name="Kostlbacher S."/>
            <person name="Vangestel C."/>
        </authorList>
    </citation>
    <scope>NUCLEOTIDE SEQUENCE [LARGE SCALE GENOMIC DNA]</scope>
    <source>
        <strain evidence="1">W744_W776</strain>
    </source>
</reference>